<proteinExistence type="predicted"/>
<dbReference type="GeneID" id="107022263"/>
<evidence type="ECO:0000313" key="2">
    <source>
        <dbReference type="Proteomes" id="UP000694930"/>
    </source>
</evidence>
<gene>
    <name evidence="3" type="primary">LOC107022263</name>
</gene>
<reference evidence="2" key="1">
    <citation type="journal article" date="2014" name="Nat. Genet.">
        <title>The genome of the stress-tolerant wild tomato species Solanum pennellii.</title>
        <authorList>
            <person name="Bolger A."/>
            <person name="Scossa F."/>
            <person name="Bolger M.E."/>
            <person name="Lanz C."/>
            <person name="Maumus F."/>
            <person name="Tohge T."/>
            <person name="Quesneville H."/>
            <person name="Alseekh S."/>
            <person name="Sorensen I."/>
            <person name="Lichtenstein G."/>
            <person name="Fich E.A."/>
            <person name="Conte M."/>
            <person name="Keller H."/>
            <person name="Schneeberger K."/>
            <person name="Schwacke R."/>
            <person name="Ofner I."/>
            <person name="Vrebalov J."/>
            <person name="Xu Y."/>
            <person name="Osorio S."/>
            <person name="Aflitos S.A."/>
            <person name="Schijlen E."/>
            <person name="Jimenez-Gomez J.M."/>
            <person name="Ryngajllo M."/>
            <person name="Kimura S."/>
            <person name="Kumar R."/>
            <person name="Koenig D."/>
            <person name="Headland L.R."/>
            <person name="Maloof J.N."/>
            <person name="Sinha N."/>
            <person name="van Ham R.C."/>
            <person name="Lankhorst R.K."/>
            <person name="Mao L."/>
            <person name="Vogel A."/>
            <person name="Arsova B."/>
            <person name="Panstruga R."/>
            <person name="Fei Z."/>
            <person name="Rose J.K."/>
            <person name="Zamir D."/>
            <person name="Carrari F."/>
            <person name="Giovannoni J.J."/>
            <person name="Weigel D."/>
            <person name="Usadel B."/>
            <person name="Fernie A.R."/>
        </authorList>
    </citation>
    <scope>NUCLEOTIDE SEQUENCE [LARGE SCALE GENOMIC DNA]</scope>
    <source>
        <strain evidence="2">cv. LA0716</strain>
    </source>
</reference>
<feature type="region of interest" description="Disordered" evidence="1">
    <location>
        <begin position="70"/>
        <end position="100"/>
    </location>
</feature>
<protein>
    <submittedName>
        <fullName evidence="3">Uncharacterized protein LOC107022263</fullName>
    </submittedName>
</protein>
<evidence type="ECO:0000256" key="1">
    <source>
        <dbReference type="SAM" id="MobiDB-lite"/>
    </source>
</evidence>
<dbReference type="Proteomes" id="UP000694930">
    <property type="component" value="Chromosome 6"/>
</dbReference>
<evidence type="ECO:0000313" key="3">
    <source>
        <dbReference type="RefSeq" id="XP_015078413.1"/>
    </source>
</evidence>
<organism evidence="2 3">
    <name type="scientific">Solanum pennellii</name>
    <name type="common">Tomato</name>
    <name type="synonym">Lycopersicon pennellii</name>
    <dbReference type="NCBI Taxonomy" id="28526"/>
    <lineage>
        <taxon>Eukaryota</taxon>
        <taxon>Viridiplantae</taxon>
        <taxon>Streptophyta</taxon>
        <taxon>Embryophyta</taxon>
        <taxon>Tracheophyta</taxon>
        <taxon>Spermatophyta</taxon>
        <taxon>Magnoliopsida</taxon>
        <taxon>eudicotyledons</taxon>
        <taxon>Gunneridae</taxon>
        <taxon>Pentapetalae</taxon>
        <taxon>asterids</taxon>
        <taxon>lamiids</taxon>
        <taxon>Solanales</taxon>
        <taxon>Solanaceae</taxon>
        <taxon>Solanoideae</taxon>
        <taxon>Solaneae</taxon>
        <taxon>Solanum</taxon>
        <taxon>Solanum subgen. Lycopersicon</taxon>
    </lineage>
</organism>
<accession>A0ABM1H001</accession>
<name>A0ABM1H001_SOLPN</name>
<keyword evidence="2" id="KW-1185">Reference proteome</keyword>
<reference evidence="3" key="2">
    <citation type="submission" date="2025-08" db="UniProtKB">
        <authorList>
            <consortium name="RefSeq"/>
        </authorList>
    </citation>
    <scope>IDENTIFICATION</scope>
</reference>
<sequence>MYRRRNTGRRVREAALGGNRTLPQAPTAGVSRDEMRRFVTGVSEDMEAECWAAMLNDNIDLARLMVHAQHVEESRRRKRGREGKKPRPSDQAGSNTGRRLFGVLDRPKFKKGNDRNSQCDRDPCGRCDHLNRGECMVGSNACYGFDKRRDMIRDCPQVKNQGKEDTRPQLIPTAAAEPSKRNMFYALNGREE</sequence>
<feature type="region of interest" description="Disordered" evidence="1">
    <location>
        <begin position="1"/>
        <end position="30"/>
    </location>
</feature>
<dbReference type="RefSeq" id="XP_015078413.1">
    <property type="nucleotide sequence ID" value="XM_015222927.1"/>
</dbReference>